<sequence>MYKLGVLLEDGSNSPSSCTCFSLKGVIKRLYNYWIESTLLGYAMEGYWMPFLPYEEDLRRKRRNSMWCFSGQAHKHQKKENYTSGHGNKRHDIKELLLSP</sequence>
<proteinExistence type="predicted"/>
<evidence type="ECO:0000256" key="1">
    <source>
        <dbReference type="SAM" id="MobiDB-lite"/>
    </source>
</evidence>
<dbReference type="Proteomes" id="UP000499080">
    <property type="component" value="Unassembled WGS sequence"/>
</dbReference>
<comment type="caution">
    <text evidence="2">The sequence shown here is derived from an EMBL/GenBank/DDBJ whole genome shotgun (WGS) entry which is preliminary data.</text>
</comment>
<dbReference type="AlphaFoldDB" id="A0A4Y2I354"/>
<feature type="region of interest" description="Disordered" evidence="1">
    <location>
        <begin position="76"/>
        <end position="100"/>
    </location>
</feature>
<reference evidence="2 3" key="1">
    <citation type="journal article" date="2019" name="Sci. Rep.">
        <title>Orb-weaving spider Araneus ventricosus genome elucidates the spidroin gene catalogue.</title>
        <authorList>
            <person name="Kono N."/>
            <person name="Nakamura H."/>
            <person name="Ohtoshi R."/>
            <person name="Moran D.A.P."/>
            <person name="Shinohara A."/>
            <person name="Yoshida Y."/>
            <person name="Fujiwara M."/>
            <person name="Mori M."/>
            <person name="Tomita M."/>
            <person name="Arakawa K."/>
        </authorList>
    </citation>
    <scope>NUCLEOTIDE SEQUENCE [LARGE SCALE GENOMIC DNA]</scope>
</reference>
<name>A0A4Y2I354_ARAVE</name>
<evidence type="ECO:0000313" key="3">
    <source>
        <dbReference type="Proteomes" id="UP000499080"/>
    </source>
</evidence>
<organism evidence="2 3">
    <name type="scientific">Araneus ventricosus</name>
    <name type="common">Orbweaver spider</name>
    <name type="synonym">Epeira ventricosa</name>
    <dbReference type="NCBI Taxonomy" id="182803"/>
    <lineage>
        <taxon>Eukaryota</taxon>
        <taxon>Metazoa</taxon>
        <taxon>Ecdysozoa</taxon>
        <taxon>Arthropoda</taxon>
        <taxon>Chelicerata</taxon>
        <taxon>Arachnida</taxon>
        <taxon>Araneae</taxon>
        <taxon>Araneomorphae</taxon>
        <taxon>Entelegynae</taxon>
        <taxon>Araneoidea</taxon>
        <taxon>Araneidae</taxon>
        <taxon>Araneus</taxon>
    </lineage>
</organism>
<evidence type="ECO:0000313" key="2">
    <source>
        <dbReference type="EMBL" id="GBM72058.1"/>
    </source>
</evidence>
<dbReference type="EMBL" id="BGPR01002353">
    <property type="protein sequence ID" value="GBM72058.1"/>
    <property type="molecule type" value="Genomic_DNA"/>
</dbReference>
<keyword evidence="3" id="KW-1185">Reference proteome</keyword>
<accession>A0A4Y2I354</accession>
<gene>
    <name evidence="2" type="ORF">AVEN_108209_1</name>
</gene>
<protein>
    <submittedName>
        <fullName evidence="2">Uncharacterized protein</fullName>
    </submittedName>
</protein>
<feature type="compositionally biased region" description="Basic and acidic residues" evidence="1">
    <location>
        <begin position="90"/>
        <end position="100"/>
    </location>
</feature>